<sequence>MTNQEKQINVPEGFMVNEKGYHVPIDKIKPIDKLRDEQVRQMIKDAKHLRGVMQDIKASLFSDFRDFLDISAAEYDTEYGGKKGNVSLPSFDGKYKVQIAIQDHIVFDERLQIAQNLIHECIEEWGASSAKEIMTLVNDAFQVDKEGKVSTQRVLGLRRHNFEHPKWEKAMEAIADAMQVTSSTEYMRFYERDDKGKYQQIALDFSKV</sequence>
<name>A0AAT9PEU3_9GAMM</name>
<dbReference type="AlphaFoldDB" id="A0AAT9PEU3"/>
<reference evidence="1" key="1">
    <citation type="submission" date="2024-03" db="EMBL/GenBank/DDBJ databases">
        <title>Psychrobacter raelis sp. nov. isolated from a dog with peritonitis.</title>
        <authorList>
            <person name="Schiavone A."/>
            <person name="Manzulli V."/>
            <person name="Camarda A."/>
            <person name="Cafiero M.A."/>
            <person name="Vasco I."/>
            <person name="Marino L."/>
            <person name="Pennuzzi G."/>
            <person name="Serrecchia L."/>
            <person name="Galante D."/>
            <person name="Pugliese N."/>
        </authorList>
    </citation>
    <scope>NUCLEOTIDE SEQUENCE</scope>
    <source>
        <strain evidence="1">PraFG1</strain>
    </source>
</reference>
<dbReference type="Pfam" id="PF11363">
    <property type="entry name" value="DUF3164"/>
    <property type="match status" value="1"/>
</dbReference>
<accession>A0AAT9PEU3</accession>
<protein>
    <submittedName>
        <fullName evidence="1">DUF3164 family protein</fullName>
    </submittedName>
</protein>
<evidence type="ECO:0000313" key="1">
    <source>
        <dbReference type="EMBL" id="UNK05819.1"/>
    </source>
</evidence>
<dbReference type="EMBL" id="CP093310">
    <property type="protein sequence ID" value="UNK05819.1"/>
    <property type="molecule type" value="Genomic_DNA"/>
</dbReference>
<dbReference type="RefSeq" id="WP_241879116.1">
    <property type="nucleotide sequence ID" value="NZ_CP093310.2"/>
</dbReference>
<organism evidence="1 2">
    <name type="scientific">Psychrobacter raelei</name>
    <dbReference type="NCBI Taxonomy" id="2565531"/>
    <lineage>
        <taxon>Bacteria</taxon>
        <taxon>Pseudomonadati</taxon>
        <taxon>Pseudomonadota</taxon>
        <taxon>Gammaproteobacteria</taxon>
        <taxon>Moraxellales</taxon>
        <taxon>Moraxellaceae</taxon>
        <taxon>Psychrobacter</taxon>
    </lineage>
</organism>
<keyword evidence="2" id="KW-1185">Reference proteome</keyword>
<proteinExistence type="predicted"/>
<dbReference type="InterPro" id="IPR021505">
    <property type="entry name" value="Phage_B3_Orf6"/>
</dbReference>
<dbReference type="KEGG" id="prae:MN210_03270"/>
<gene>
    <name evidence="1" type="ORF">MN210_03270</name>
</gene>
<dbReference type="Proteomes" id="UP000829560">
    <property type="component" value="Chromosome"/>
</dbReference>
<evidence type="ECO:0000313" key="2">
    <source>
        <dbReference type="Proteomes" id="UP000829560"/>
    </source>
</evidence>